<sequence length="404" mass="43154">MNLILFSLQFLSVLQVVLTFRLTIPKITNINQLAENTERITKRANNNRIINGVAVDISQYSSAASIYIDATGYGTSCTGTFISKDVVLTAAHCVYNQTAGLALAQNVFVSGGTQSNVAKSSNVYKTKNLLIHPSYSLSDHSNDIALIFLQNPPSNPPYTFAKIYDVPITDDTPVEVAGWGVTSNSPSATISDVLMAVPLQISSSQTCNDLYSLWKSNSGNTICTMNQNGQDSCRGDSGGPLYFTGDSSKPVAGITSFGGYPKNSSNLDCGVNGYTVYYTNVQNYIDWISSNTQINTSDLVFKSSSTSSSNLTSTQESQSKSESQATPGTQSTSTSEFVSDSQSPSISQSTSERAQPKSENQSASNTQPTSKGESSTTNTSSSATLSINIYTAVCTIFLLYCFIA</sequence>
<feature type="domain" description="Peptidase S1" evidence="6">
    <location>
        <begin position="49"/>
        <end position="293"/>
    </location>
</feature>
<keyword evidence="3" id="KW-0378">Hydrolase</keyword>
<feature type="compositionally biased region" description="Low complexity" evidence="4">
    <location>
        <begin position="369"/>
        <end position="380"/>
    </location>
</feature>
<evidence type="ECO:0000256" key="1">
    <source>
        <dbReference type="ARBA" id="ARBA00007664"/>
    </source>
</evidence>
<feature type="compositionally biased region" description="Polar residues" evidence="4">
    <location>
        <begin position="325"/>
        <end position="338"/>
    </location>
</feature>
<dbReference type="InterPro" id="IPR018114">
    <property type="entry name" value="TRYPSIN_HIS"/>
</dbReference>
<dbReference type="GO" id="GO:0004252">
    <property type="term" value="F:serine-type endopeptidase activity"/>
    <property type="evidence" value="ECO:0007669"/>
    <property type="project" value="InterPro"/>
</dbReference>
<dbReference type="InterPro" id="IPR009003">
    <property type="entry name" value="Peptidase_S1_PA"/>
</dbReference>
<evidence type="ECO:0000313" key="8">
    <source>
        <dbReference type="Proteomes" id="UP000245591"/>
    </source>
</evidence>
<dbReference type="PROSITE" id="PS50240">
    <property type="entry name" value="TRYPSIN_DOM"/>
    <property type="match status" value="1"/>
</dbReference>
<dbReference type="PROSITE" id="PS00134">
    <property type="entry name" value="TRYPSIN_HIS"/>
    <property type="match status" value="1"/>
</dbReference>
<dbReference type="PANTHER" id="PTHR24276:SF91">
    <property type="entry name" value="AT26814P-RELATED"/>
    <property type="match status" value="1"/>
</dbReference>
<feature type="compositionally biased region" description="Low complexity" evidence="4">
    <location>
        <begin position="305"/>
        <end position="324"/>
    </location>
</feature>
<reference evidence="7 8" key="1">
    <citation type="journal article" date="2018" name="MBio">
        <title>Comparative Genomics Reveals the Core Gene Toolbox for the Fungus-Insect Symbiosis.</title>
        <authorList>
            <person name="Wang Y."/>
            <person name="Stata M."/>
            <person name="Wang W."/>
            <person name="Stajich J.E."/>
            <person name="White M.M."/>
            <person name="Moncalvo J.M."/>
        </authorList>
    </citation>
    <scope>NUCLEOTIDE SEQUENCE [LARGE SCALE GENOMIC DNA]</scope>
    <source>
        <strain evidence="7 8">AUS-126-30</strain>
    </source>
</reference>
<dbReference type="CDD" id="cd00190">
    <property type="entry name" value="Tryp_SPc"/>
    <property type="match status" value="1"/>
</dbReference>
<comment type="caution">
    <text evidence="7">The sequence shown here is derived from an EMBL/GenBank/DDBJ whole genome shotgun (WGS) entry which is preliminary data.</text>
</comment>
<feature type="compositionally biased region" description="Polar residues" evidence="4">
    <location>
        <begin position="357"/>
        <end position="368"/>
    </location>
</feature>
<dbReference type="PRINTS" id="PR00722">
    <property type="entry name" value="CHYMOTRYPSIN"/>
</dbReference>
<dbReference type="InterPro" id="IPR033116">
    <property type="entry name" value="TRYPSIN_SER"/>
</dbReference>
<comment type="similarity">
    <text evidence="1">Belongs to the peptidase S1 family.</text>
</comment>
<feature type="region of interest" description="Disordered" evidence="4">
    <location>
        <begin position="305"/>
        <end position="380"/>
    </location>
</feature>
<dbReference type="PROSITE" id="PS00135">
    <property type="entry name" value="TRYPSIN_SER"/>
    <property type="match status" value="1"/>
</dbReference>
<dbReference type="InterPro" id="IPR043504">
    <property type="entry name" value="Peptidase_S1_PA_chymotrypsin"/>
</dbReference>
<gene>
    <name evidence="7" type="ORF">BB558_001088</name>
</gene>
<evidence type="ECO:0000256" key="2">
    <source>
        <dbReference type="ARBA" id="ARBA00023157"/>
    </source>
</evidence>
<organism evidence="7 8">
    <name type="scientific">Smittium angustum</name>
    <dbReference type="NCBI Taxonomy" id="133377"/>
    <lineage>
        <taxon>Eukaryota</taxon>
        <taxon>Fungi</taxon>
        <taxon>Fungi incertae sedis</taxon>
        <taxon>Zoopagomycota</taxon>
        <taxon>Kickxellomycotina</taxon>
        <taxon>Harpellomycetes</taxon>
        <taxon>Harpellales</taxon>
        <taxon>Legeriomycetaceae</taxon>
        <taxon>Smittium</taxon>
    </lineage>
</organism>
<dbReference type="EMBL" id="MBFU01000056">
    <property type="protein sequence ID" value="PWA02778.1"/>
    <property type="molecule type" value="Genomic_DNA"/>
</dbReference>
<evidence type="ECO:0000313" key="7">
    <source>
        <dbReference type="EMBL" id="PWA02778.1"/>
    </source>
</evidence>
<keyword evidence="5" id="KW-0732">Signal</keyword>
<dbReference type="PANTHER" id="PTHR24276">
    <property type="entry name" value="POLYSERASE-RELATED"/>
    <property type="match status" value="1"/>
</dbReference>
<protein>
    <recommendedName>
        <fullName evidence="6">Peptidase S1 domain-containing protein</fullName>
    </recommendedName>
</protein>
<dbReference type="SMART" id="SM00020">
    <property type="entry name" value="Tryp_SPc"/>
    <property type="match status" value="1"/>
</dbReference>
<dbReference type="InterPro" id="IPR001314">
    <property type="entry name" value="Peptidase_S1A"/>
</dbReference>
<dbReference type="Gene3D" id="2.40.10.10">
    <property type="entry name" value="Trypsin-like serine proteases"/>
    <property type="match status" value="1"/>
</dbReference>
<dbReference type="Pfam" id="PF00089">
    <property type="entry name" value="Trypsin"/>
    <property type="match status" value="1"/>
</dbReference>
<dbReference type="AlphaFoldDB" id="A0A2U1JCR5"/>
<feature type="compositionally biased region" description="Low complexity" evidence="4">
    <location>
        <begin position="339"/>
        <end position="351"/>
    </location>
</feature>
<keyword evidence="8" id="KW-1185">Reference proteome</keyword>
<dbReference type="SUPFAM" id="SSF50494">
    <property type="entry name" value="Trypsin-like serine proteases"/>
    <property type="match status" value="1"/>
</dbReference>
<proteinExistence type="inferred from homology"/>
<accession>A0A2U1JCR5</accession>
<evidence type="ECO:0000256" key="3">
    <source>
        <dbReference type="RuleBase" id="RU363034"/>
    </source>
</evidence>
<evidence type="ECO:0000259" key="6">
    <source>
        <dbReference type="PROSITE" id="PS50240"/>
    </source>
</evidence>
<evidence type="ECO:0000256" key="5">
    <source>
        <dbReference type="SAM" id="SignalP"/>
    </source>
</evidence>
<dbReference type="GO" id="GO:0006508">
    <property type="term" value="P:proteolysis"/>
    <property type="evidence" value="ECO:0007669"/>
    <property type="project" value="UniProtKB-KW"/>
</dbReference>
<dbReference type="Proteomes" id="UP000245591">
    <property type="component" value="Unassembled WGS sequence"/>
</dbReference>
<dbReference type="InterPro" id="IPR001254">
    <property type="entry name" value="Trypsin_dom"/>
</dbReference>
<name>A0A2U1JCR5_SMIAN</name>
<feature type="signal peptide" evidence="5">
    <location>
        <begin position="1"/>
        <end position="19"/>
    </location>
</feature>
<feature type="chain" id="PRO_5015624673" description="Peptidase S1 domain-containing protein" evidence="5">
    <location>
        <begin position="20"/>
        <end position="404"/>
    </location>
</feature>
<keyword evidence="3" id="KW-0720">Serine protease</keyword>
<keyword evidence="2" id="KW-1015">Disulfide bond</keyword>
<evidence type="ECO:0000256" key="4">
    <source>
        <dbReference type="SAM" id="MobiDB-lite"/>
    </source>
</evidence>
<dbReference type="InterPro" id="IPR050430">
    <property type="entry name" value="Peptidase_S1"/>
</dbReference>
<keyword evidence="3" id="KW-0645">Protease</keyword>